<organism evidence="2 3">
    <name type="scientific">Nicotiana tabacum</name>
    <name type="common">Common tobacco</name>
    <dbReference type="NCBI Taxonomy" id="4097"/>
    <lineage>
        <taxon>Eukaryota</taxon>
        <taxon>Viridiplantae</taxon>
        <taxon>Streptophyta</taxon>
        <taxon>Embryophyta</taxon>
        <taxon>Tracheophyta</taxon>
        <taxon>Spermatophyta</taxon>
        <taxon>Magnoliopsida</taxon>
        <taxon>eudicotyledons</taxon>
        <taxon>Gunneridae</taxon>
        <taxon>Pentapetalae</taxon>
        <taxon>asterids</taxon>
        <taxon>lamiids</taxon>
        <taxon>Solanales</taxon>
        <taxon>Solanaceae</taxon>
        <taxon>Nicotianoideae</taxon>
        <taxon>Nicotianeae</taxon>
        <taxon>Nicotiana</taxon>
    </lineage>
</organism>
<proteinExistence type="predicted"/>
<dbReference type="OMA" id="CTVEQIC"/>
<dbReference type="Proteomes" id="UP000790787">
    <property type="component" value="Chromosome 16"/>
</dbReference>
<dbReference type="PROSITE" id="PS50878">
    <property type="entry name" value="RT_POL"/>
    <property type="match status" value="1"/>
</dbReference>
<dbReference type="OrthoDB" id="1245115at2759"/>
<reference evidence="2" key="1">
    <citation type="journal article" date="2014" name="Nat. Commun.">
        <title>The tobacco genome sequence and its comparison with those of tomato and potato.</title>
        <authorList>
            <person name="Sierro N."/>
            <person name="Battey J.N."/>
            <person name="Ouadi S."/>
            <person name="Bakaher N."/>
            <person name="Bovet L."/>
            <person name="Willig A."/>
            <person name="Goepfert S."/>
            <person name="Peitsch M.C."/>
            <person name="Ivanov N.V."/>
        </authorList>
    </citation>
    <scope>NUCLEOTIDE SEQUENCE [LARGE SCALE GENOMIC DNA]</scope>
</reference>
<name>A0A1S3Z1S4_TOBAC</name>
<accession>A0A1S3Z1S4</accession>
<dbReference type="STRING" id="4097.A0A1S3Z1S4"/>
<evidence type="ECO:0000259" key="1">
    <source>
        <dbReference type="PROSITE" id="PS50878"/>
    </source>
</evidence>
<dbReference type="Pfam" id="PF00078">
    <property type="entry name" value="RVT_1"/>
    <property type="match status" value="1"/>
</dbReference>
<dbReference type="GeneID" id="107781992"/>
<dbReference type="PANTHER" id="PTHR19446">
    <property type="entry name" value="REVERSE TRANSCRIPTASES"/>
    <property type="match status" value="1"/>
</dbReference>
<dbReference type="RefSeq" id="XP_016458308.1">
    <property type="nucleotide sequence ID" value="XM_016602822.1"/>
</dbReference>
<protein>
    <submittedName>
        <fullName evidence="3">Secreted RxLR effector protein 78-like</fullName>
    </submittedName>
</protein>
<dbReference type="KEGG" id="nta:107781992"/>
<dbReference type="InterPro" id="IPR000477">
    <property type="entry name" value="RT_dom"/>
</dbReference>
<reference evidence="3" key="2">
    <citation type="submission" date="2025-08" db="UniProtKB">
        <authorList>
            <consortium name="RefSeq"/>
        </authorList>
    </citation>
    <scope>IDENTIFICATION</scope>
    <source>
        <tissue evidence="3">Leaf</tissue>
    </source>
</reference>
<gene>
    <name evidence="3" type="primary">LOC107781992</name>
</gene>
<dbReference type="AlphaFoldDB" id="A0A1S3Z1S4"/>
<sequence>MVVEMRVQHSVTIFENQFEFMPGRSMIESIHLVRRLVEQYREWKKKLHLIFIDLEKAYDKVPREVLWRYMEASGVLVAYIRAIKNMYEGAKNQVRAARGDLDYFPVEMGLHQGSTRSPFLFALGLDVLMRNIQGKVPWYMLFFKDIVLIDETRGRVNAKLEV</sequence>
<evidence type="ECO:0000313" key="2">
    <source>
        <dbReference type="Proteomes" id="UP000790787"/>
    </source>
</evidence>
<keyword evidence="2" id="KW-1185">Reference proteome</keyword>
<dbReference type="PaxDb" id="4097-A0A1S3Z1S4"/>
<evidence type="ECO:0000313" key="3">
    <source>
        <dbReference type="RefSeq" id="XP_016458308.1"/>
    </source>
</evidence>
<feature type="domain" description="Reverse transcriptase" evidence="1">
    <location>
        <begin position="1"/>
        <end position="162"/>
    </location>
</feature>